<accession>A0A133VJL4</accession>
<evidence type="ECO:0000256" key="1">
    <source>
        <dbReference type="SAM" id="MobiDB-lite"/>
    </source>
</evidence>
<evidence type="ECO:0000256" key="2">
    <source>
        <dbReference type="SAM" id="Phobius"/>
    </source>
</evidence>
<keyword evidence="2" id="KW-0472">Membrane</keyword>
<feature type="transmembrane region" description="Helical" evidence="2">
    <location>
        <begin position="7"/>
        <end position="29"/>
    </location>
</feature>
<evidence type="ECO:0000313" key="4">
    <source>
        <dbReference type="Proteomes" id="UP000070404"/>
    </source>
</evidence>
<dbReference type="EMBL" id="LHYF01000031">
    <property type="protein sequence ID" value="KXB06620.1"/>
    <property type="molecule type" value="Genomic_DNA"/>
</dbReference>
<feature type="region of interest" description="Disordered" evidence="1">
    <location>
        <begin position="512"/>
        <end position="538"/>
    </location>
</feature>
<dbReference type="Proteomes" id="UP000070404">
    <property type="component" value="Unassembled WGS sequence"/>
</dbReference>
<keyword evidence="2" id="KW-1133">Transmembrane helix</keyword>
<comment type="caution">
    <text evidence="3">The sequence shown here is derived from an EMBL/GenBank/DDBJ whole genome shotgun (WGS) entry which is preliminary data.</text>
</comment>
<organism evidence="3 4">
    <name type="scientific">candidate division MSBL1 archaeon SCGC-AAA382C18</name>
    <dbReference type="NCBI Taxonomy" id="1698281"/>
    <lineage>
        <taxon>Archaea</taxon>
        <taxon>Methanobacteriati</taxon>
        <taxon>Methanobacteriota</taxon>
        <taxon>candidate division MSBL1</taxon>
    </lineage>
</organism>
<name>A0A133VJL4_9EURY</name>
<proteinExistence type="predicted"/>
<feature type="compositionally biased region" description="Basic and acidic residues" evidence="1">
    <location>
        <begin position="523"/>
        <end position="538"/>
    </location>
</feature>
<protein>
    <submittedName>
        <fullName evidence="3">Uncharacterized protein</fullName>
    </submittedName>
</protein>
<evidence type="ECO:0000313" key="3">
    <source>
        <dbReference type="EMBL" id="KXB06620.1"/>
    </source>
</evidence>
<dbReference type="AlphaFoldDB" id="A0A133VJL4"/>
<reference evidence="3 4" key="1">
    <citation type="journal article" date="2016" name="Sci. Rep.">
        <title>Metabolic traits of an uncultured archaeal lineage -MSBL1- from brine pools of the Red Sea.</title>
        <authorList>
            <person name="Mwirichia R."/>
            <person name="Alam I."/>
            <person name="Rashid M."/>
            <person name="Vinu M."/>
            <person name="Ba-Alawi W."/>
            <person name="Anthony Kamau A."/>
            <person name="Kamanda Ngugi D."/>
            <person name="Goker M."/>
            <person name="Klenk H.P."/>
            <person name="Bajic V."/>
            <person name="Stingl U."/>
        </authorList>
    </citation>
    <scope>NUCLEOTIDE SEQUENCE [LARGE SCALE GENOMIC DNA]</scope>
    <source>
        <strain evidence="3">SCGC-AAA382C18</strain>
    </source>
</reference>
<keyword evidence="2" id="KW-0812">Transmembrane</keyword>
<sequence>MREKGFLPFTSVGLVLLILAVMTVGYYHWSSHQDRMSSIHDYSASSLSTSIGTAERDMKSQLKEDFHNSLWIIGENAYQYENNRDREAIIKTLMRYQFRIRHLYLHQRQKKIFSEPEWRINGLENLYMNRGEGGYPIFTANLSPGSYLFENQPDNSISIKIPIDRIKTSLDVRYYLLQDRMNQFSEGFGCVERRWAFAEYALAYLDVWGRKKLKLSESRTKALFNLALVSHEIDKFGSTDYIDIATDLAGIDISENMMKSENSDTTIKPLKKRQIRKVKKKIRNAIFELGKSKSILKKSLRQLKKIKKFSPQNWKDKKHDQLKNIKENITNADIEKLESKFRKICKECKKIYIFPKNKTKKAIEGIKQAINCVKKSKKHFKESIQLLEKFGKKNPLMKQLHENFTQNGNPPGISKQVHIGISNVKHELSNFQKRLEKIRNLLKPSLTISKTFPDSFAEKFSKAAREENKKIAIEIIDDALKSADIAFRNFKKEIDKGLVRINEYYSNYSDTIDRQTKKPQPNWRKDYTKYSDPGEEHSSHNKVAKKFVIYDGKGTIGGLLKLLKNVNSQLDSVITLSDKFEKQRQKLKEFDINDELKDRLMEKAGVSLPIDISREKYYELSPPKPLFSDPGLSVYHDFEIENIEFERFDPVGIMTGGHVPYPTPVYLWFINTTLYWTSWEITISLEGPIVEEIYDYKNKVIPKETDEGSREFPKYVNQPLPFKQKFEKTEYNFHLATISLRPYTINKPKKD</sequence>
<keyword evidence="4" id="KW-1185">Reference proteome</keyword>
<gene>
    <name evidence="3" type="ORF">AKJ52_01905</name>
</gene>